<dbReference type="RefSeq" id="WP_212215238.1">
    <property type="nucleotide sequence ID" value="NZ_JAGUCO010000003.1"/>
</dbReference>
<evidence type="ECO:0000313" key="2">
    <source>
        <dbReference type="EMBL" id="MBS2098014.1"/>
    </source>
</evidence>
<dbReference type="PANTHER" id="PTHR43328:SF1">
    <property type="entry name" value="N-ACETYLTRANSFERASE DOMAIN-CONTAINING PROTEIN"/>
    <property type="match status" value="1"/>
</dbReference>
<dbReference type="Pfam" id="PF13302">
    <property type="entry name" value="Acetyltransf_3"/>
    <property type="match status" value="1"/>
</dbReference>
<dbReference type="PROSITE" id="PS51186">
    <property type="entry name" value="GNAT"/>
    <property type="match status" value="1"/>
</dbReference>
<dbReference type="InterPro" id="IPR016181">
    <property type="entry name" value="Acyl_CoA_acyltransferase"/>
</dbReference>
<dbReference type="EMBL" id="JAGUCO010000003">
    <property type="protein sequence ID" value="MBS2098014.1"/>
    <property type="molecule type" value="Genomic_DNA"/>
</dbReference>
<organism evidence="2 3">
    <name type="scientific">Carboxylicivirga linearis</name>
    <dbReference type="NCBI Taxonomy" id="1628157"/>
    <lineage>
        <taxon>Bacteria</taxon>
        <taxon>Pseudomonadati</taxon>
        <taxon>Bacteroidota</taxon>
        <taxon>Bacteroidia</taxon>
        <taxon>Marinilabiliales</taxon>
        <taxon>Marinilabiliaceae</taxon>
        <taxon>Carboxylicivirga</taxon>
    </lineage>
</organism>
<protein>
    <submittedName>
        <fullName evidence="2">GNAT family N-acetyltransferase</fullName>
    </submittedName>
</protein>
<sequence>MNLTLRPWHPNDLSSLVKYANNWNIAKNLTNKFPHPYTEEDGKAFIEFANQDNPVHIFAIDLDGEAIGGIGVHPQQDIHIKNAELGYWLAEPFWGQGIISVAIKKVLDFAFTSFDINRLYASVFGSNTASQRALVKNHFKMEAKFERTIFKKNRFEDELIFAIRRETWEALDKKAKI</sequence>
<dbReference type="InterPro" id="IPR000182">
    <property type="entry name" value="GNAT_dom"/>
</dbReference>
<feature type="domain" description="N-acetyltransferase" evidence="1">
    <location>
        <begin position="3"/>
        <end position="166"/>
    </location>
</feature>
<evidence type="ECO:0000259" key="1">
    <source>
        <dbReference type="PROSITE" id="PS51186"/>
    </source>
</evidence>
<dbReference type="Proteomes" id="UP000708576">
    <property type="component" value="Unassembled WGS sequence"/>
</dbReference>
<comment type="caution">
    <text evidence="2">The sequence shown here is derived from an EMBL/GenBank/DDBJ whole genome shotgun (WGS) entry which is preliminary data.</text>
</comment>
<dbReference type="PANTHER" id="PTHR43328">
    <property type="entry name" value="ACETYLTRANSFERASE-RELATED"/>
    <property type="match status" value="1"/>
</dbReference>
<evidence type="ECO:0000313" key="3">
    <source>
        <dbReference type="Proteomes" id="UP000708576"/>
    </source>
</evidence>
<proteinExistence type="predicted"/>
<dbReference type="Gene3D" id="3.40.630.30">
    <property type="match status" value="1"/>
</dbReference>
<accession>A0ABS5JT09</accession>
<reference evidence="2 3" key="1">
    <citation type="journal article" date="2015" name="Int. J. Syst. Evol. Microbiol.">
        <title>Carboxylicivirga linearis sp. nov., isolated from a sea cucumber culture pond.</title>
        <authorList>
            <person name="Wang F.Q."/>
            <person name="Zhou Y.X."/>
            <person name="Lin X.Z."/>
            <person name="Chen G.J."/>
            <person name="Du Z.J."/>
        </authorList>
    </citation>
    <scope>NUCLEOTIDE SEQUENCE [LARGE SCALE GENOMIC DNA]</scope>
    <source>
        <strain evidence="2 3">FB218</strain>
    </source>
</reference>
<gene>
    <name evidence="2" type="ORF">KEM10_06945</name>
</gene>
<keyword evidence="3" id="KW-1185">Reference proteome</keyword>
<dbReference type="SUPFAM" id="SSF55729">
    <property type="entry name" value="Acyl-CoA N-acyltransferases (Nat)"/>
    <property type="match status" value="1"/>
</dbReference>
<name>A0ABS5JT09_9BACT</name>